<evidence type="ECO:0000256" key="3">
    <source>
        <dbReference type="SAM" id="Coils"/>
    </source>
</evidence>
<dbReference type="PANTHER" id="PTHR30469">
    <property type="entry name" value="MULTIDRUG RESISTANCE PROTEIN MDTA"/>
    <property type="match status" value="1"/>
</dbReference>
<dbReference type="AlphaFoldDB" id="A0A7V1FR24"/>
<feature type="coiled-coil region" evidence="3">
    <location>
        <begin position="85"/>
        <end position="112"/>
    </location>
</feature>
<dbReference type="InterPro" id="IPR058625">
    <property type="entry name" value="MdtA-like_BSH"/>
</dbReference>
<evidence type="ECO:0000259" key="4">
    <source>
        <dbReference type="Pfam" id="PF25917"/>
    </source>
</evidence>
<dbReference type="NCBIfam" id="TIGR01730">
    <property type="entry name" value="RND_mfp"/>
    <property type="match status" value="1"/>
</dbReference>
<dbReference type="GO" id="GO:1990281">
    <property type="term" value="C:efflux pump complex"/>
    <property type="evidence" value="ECO:0007669"/>
    <property type="project" value="TreeGrafter"/>
</dbReference>
<name>A0A7V1FR24_9GAMM</name>
<proteinExistence type="inferred from homology"/>
<dbReference type="Gene3D" id="1.10.287.470">
    <property type="entry name" value="Helix hairpin bin"/>
    <property type="match status" value="1"/>
</dbReference>
<comment type="similarity">
    <text evidence="1">Belongs to the membrane fusion protein (MFP) (TC 8.A.1) family.</text>
</comment>
<sequence>MPLWTLTLVSTMASADRPRVVLDKVTTGPFIEEIALNGTATALRRSDVSVSIPGLVLERMVEIGDRVEQGDPLLRLDDELAHFEHDRAAAETREAESRLAEARRLVEEARSVGAGRNIAATEVSRRESEGGAAEAALARATAVQQLQRARVDRHSIEAPIGGIVSARSVEVGQWVEPGVPVLTLVDTDALRLDFQVPQRALATLNAASTLSIDSLSDTISALADIAVWLPVTDDRSRTFLLRAKPPENLVLVPGMAVSATLRLVKDEQALSVHRDAVNRYPEGRITAWVARPADNEGVYTVTEQRIQLAGAAGDQVFVSEGLNGSELVVSRGNESLREGAEVVLAGQEQ</sequence>
<dbReference type="Gene3D" id="2.40.420.20">
    <property type="match status" value="1"/>
</dbReference>
<protein>
    <submittedName>
        <fullName evidence="5">Efflux RND transporter periplasmic adaptor subunit</fullName>
    </submittedName>
</protein>
<evidence type="ECO:0000313" key="5">
    <source>
        <dbReference type="EMBL" id="HDZ55039.1"/>
    </source>
</evidence>
<dbReference type="SUPFAM" id="SSF111369">
    <property type="entry name" value="HlyD-like secretion proteins"/>
    <property type="match status" value="1"/>
</dbReference>
<comment type="caution">
    <text evidence="5">The sequence shown here is derived from an EMBL/GenBank/DDBJ whole genome shotgun (WGS) entry which is preliminary data.</text>
</comment>
<organism evidence="5">
    <name type="scientific">Halopseudomonas xinjiangensis</name>
    <dbReference type="NCBI Taxonomy" id="487184"/>
    <lineage>
        <taxon>Bacteria</taxon>
        <taxon>Pseudomonadati</taxon>
        <taxon>Pseudomonadota</taxon>
        <taxon>Gammaproteobacteria</taxon>
        <taxon>Pseudomonadales</taxon>
        <taxon>Pseudomonadaceae</taxon>
        <taxon>Halopseudomonas</taxon>
    </lineage>
</organism>
<keyword evidence="2 3" id="KW-0175">Coiled coil</keyword>
<evidence type="ECO:0000256" key="1">
    <source>
        <dbReference type="ARBA" id="ARBA00009477"/>
    </source>
</evidence>
<gene>
    <name evidence="5" type="ORF">ENH64_00995</name>
</gene>
<reference evidence="5" key="1">
    <citation type="journal article" date="2020" name="mSystems">
        <title>Genome- and Community-Level Interaction Insights into Carbon Utilization and Element Cycling Functions of Hydrothermarchaeota in Hydrothermal Sediment.</title>
        <authorList>
            <person name="Zhou Z."/>
            <person name="Liu Y."/>
            <person name="Xu W."/>
            <person name="Pan J."/>
            <person name="Luo Z.H."/>
            <person name="Li M."/>
        </authorList>
    </citation>
    <scope>NUCLEOTIDE SEQUENCE [LARGE SCALE GENOMIC DNA]</scope>
    <source>
        <strain evidence="5">HyVt-324</strain>
    </source>
</reference>
<dbReference type="InterPro" id="IPR006143">
    <property type="entry name" value="RND_pump_MFP"/>
</dbReference>
<dbReference type="GO" id="GO:0015562">
    <property type="term" value="F:efflux transmembrane transporter activity"/>
    <property type="evidence" value="ECO:0007669"/>
    <property type="project" value="TreeGrafter"/>
</dbReference>
<dbReference type="Proteomes" id="UP000885703">
    <property type="component" value="Unassembled WGS sequence"/>
</dbReference>
<dbReference type="EMBL" id="DRFO01000004">
    <property type="protein sequence ID" value="HDZ55039.1"/>
    <property type="molecule type" value="Genomic_DNA"/>
</dbReference>
<dbReference type="Pfam" id="PF25917">
    <property type="entry name" value="BSH_RND"/>
    <property type="match status" value="1"/>
</dbReference>
<dbReference type="Gene3D" id="2.40.50.100">
    <property type="match status" value="1"/>
</dbReference>
<evidence type="ECO:0000256" key="2">
    <source>
        <dbReference type="ARBA" id="ARBA00023054"/>
    </source>
</evidence>
<accession>A0A7V1FR24</accession>
<dbReference type="PANTHER" id="PTHR30469:SF38">
    <property type="entry name" value="HLYD FAMILY SECRETION PROTEIN"/>
    <property type="match status" value="1"/>
</dbReference>
<dbReference type="Gene3D" id="2.40.30.170">
    <property type="match status" value="1"/>
</dbReference>
<feature type="domain" description="Multidrug resistance protein MdtA-like barrel-sandwich hybrid" evidence="4">
    <location>
        <begin position="47"/>
        <end position="181"/>
    </location>
</feature>